<evidence type="ECO:0000313" key="3">
    <source>
        <dbReference type="Proteomes" id="UP000076400"/>
    </source>
</evidence>
<proteinExistence type="predicted"/>
<keyword evidence="1" id="KW-0812">Transmembrane</keyword>
<feature type="transmembrane region" description="Helical" evidence="1">
    <location>
        <begin position="38"/>
        <end position="58"/>
    </location>
</feature>
<dbReference type="EMBL" id="LPXN01000082">
    <property type="protein sequence ID" value="KZD10944.1"/>
    <property type="molecule type" value="Genomic_DNA"/>
</dbReference>
<keyword evidence="3" id="KW-1185">Reference proteome</keyword>
<feature type="transmembrane region" description="Helical" evidence="1">
    <location>
        <begin position="6"/>
        <end position="26"/>
    </location>
</feature>
<dbReference type="PANTHER" id="PTHR34821:SF2">
    <property type="entry name" value="INNER MEMBRANE PROTEIN YDCZ"/>
    <property type="match status" value="1"/>
</dbReference>
<comment type="caution">
    <text evidence="2">The sequence shown here is derived from an EMBL/GenBank/DDBJ whole genome shotgun (WGS) entry which is preliminary data.</text>
</comment>
<keyword evidence="1" id="KW-1133">Transmembrane helix</keyword>
<reference evidence="2 3" key="1">
    <citation type="submission" date="2015-12" db="EMBL/GenBank/DDBJ databases">
        <title>Genome sequence of Oceanibaculum pacificum MCCC 1A02656.</title>
        <authorList>
            <person name="Lu L."/>
            <person name="Lai Q."/>
            <person name="Shao Z."/>
            <person name="Qian P."/>
        </authorList>
    </citation>
    <scope>NUCLEOTIDE SEQUENCE [LARGE SCALE GENOMIC DNA]</scope>
    <source>
        <strain evidence="2 3">MCCC 1A02656</strain>
    </source>
</reference>
<dbReference type="STRING" id="580166.AUP43_18250"/>
<dbReference type="Pfam" id="PF04657">
    <property type="entry name" value="DMT_YdcZ"/>
    <property type="match status" value="1"/>
</dbReference>
<dbReference type="InterPro" id="IPR006750">
    <property type="entry name" value="YdcZ"/>
</dbReference>
<dbReference type="AlphaFoldDB" id="A0A154WBN8"/>
<dbReference type="RefSeq" id="WP_067553757.1">
    <property type="nucleotide sequence ID" value="NZ_LPXN01000082.1"/>
</dbReference>
<dbReference type="OrthoDB" id="370053at2"/>
<protein>
    <submittedName>
        <fullName evidence="2">Uncharacterized protein</fullName>
    </submittedName>
</protein>
<evidence type="ECO:0000256" key="1">
    <source>
        <dbReference type="SAM" id="Phobius"/>
    </source>
</evidence>
<dbReference type="GO" id="GO:0005886">
    <property type="term" value="C:plasma membrane"/>
    <property type="evidence" value="ECO:0007669"/>
    <property type="project" value="TreeGrafter"/>
</dbReference>
<dbReference type="PANTHER" id="PTHR34821">
    <property type="entry name" value="INNER MEMBRANE PROTEIN YDCZ"/>
    <property type="match status" value="1"/>
</dbReference>
<feature type="transmembrane region" description="Helical" evidence="1">
    <location>
        <begin position="97"/>
        <end position="116"/>
    </location>
</feature>
<evidence type="ECO:0000313" key="2">
    <source>
        <dbReference type="EMBL" id="KZD10944.1"/>
    </source>
</evidence>
<name>A0A154WBN8_9PROT</name>
<feature type="transmembrane region" description="Helical" evidence="1">
    <location>
        <begin position="128"/>
        <end position="146"/>
    </location>
</feature>
<gene>
    <name evidence="2" type="ORF">AUP43_18250</name>
</gene>
<sequence>MTWLYLFHALVAGMLVPVQTGLNAMLARHVGGPAMSALISFLVGTVVLVAYLVALRTPVPAWSALSAAPLWLYLGGVVGAFFVTSATLLAPKLGAATLLALIIAGQMIASVIIDHYGMLGFAQHSVTHWKLLGVALLIAGVVLIRYY</sequence>
<organism evidence="2 3">
    <name type="scientific">Oceanibaculum pacificum</name>
    <dbReference type="NCBI Taxonomy" id="580166"/>
    <lineage>
        <taxon>Bacteria</taxon>
        <taxon>Pseudomonadati</taxon>
        <taxon>Pseudomonadota</taxon>
        <taxon>Alphaproteobacteria</taxon>
        <taxon>Rhodospirillales</taxon>
        <taxon>Oceanibaculaceae</taxon>
        <taxon>Oceanibaculum</taxon>
    </lineage>
</organism>
<keyword evidence="1" id="KW-0472">Membrane</keyword>
<accession>A0A154WBN8</accession>
<feature type="transmembrane region" description="Helical" evidence="1">
    <location>
        <begin position="70"/>
        <end position="90"/>
    </location>
</feature>
<dbReference type="Proteomes" id="UP000076400">
    <property type="component" value="Unassembled WGS sequence"/>
</dbReference>